<keyword evidence="1" id="KW-0805">Transcription regulation</keyword>
<dbReference type="HOGENOM" id="CLU_066193_0_0_11"/>
<dbReference type="SMART" id="SM00342">
    <property type="entry name" value="HTH_ARAC"/>
    <property type="match status" value="1"/>
</dbReference>
<dbReference type="PROSITE" id="PS01124">
    <property type="entry name" value="HTH_ARAC_FAMILY_2"/>
    <property type="match status" value="1"/>
</dbReference>
<dbReference type="Gene3D" id="1.10.10.60">
    <property type="entry name" value="Homeodomain-like"/>
    <property type="match status" value="1"/>
</dbReference>
<dbReference type="Proteomes" id="UP000007842">
    <property type="component" value="Chromosome"/>
</dbReference>
<dbReference type="STRING" id="1003195.SCATT_18240"/>
<proteinExistence type="predicted"/>
<dbReference type="eggNOG" id="COG2207">
    <property type="taxonomic scope" value="Bacteria"/>
</dbReference>
<dbReference type="PANTHER" id="PTHR46796">
    <property type="entry name" value="HTH-TYPE TRANSCRIPTIONAL ACTIVATOR RHAS-RELATED"/>
    <property type="match status" value="1"/>
</dbReference>
<evidence type="ECO:0000256" key="3">
    <source>
        <dbReference type="ARBA" id="ARBA00023163"/>
    </source>
</evidence>
<dbReference type="GO" id="GO:0003700">
    <property type="term" value="F:DNA-binding transcription factor activity"/>
    <property type="evidence" value="ECO:0007669"/>
    <property type="project" value="InterPro"/>
</dbReference>
<dbReference type="Pfam" id="PF12833">
    <property type="entry name" value="HTH_18"/>
    <property type="match status" value="1"/>
</dbReference>
<dbReference type="PATRIC" id="fig|1003195.29.peg.1831"/>
<sequence length="297" mass="32428">MRPVRYQVCPEGTWETASRRPHPRLRPGVICYRGHRLALPAPRRRLETPVGAVTLVLGFGSRLRITGPVAPPDWFDSCLAGLHTAASLGEHDGRLHGVEVLFTPWEAFRIFAVPLHELADRAVRPRDLLGRRLDDLAGALAALPGWAPRFALLDSVLARWSAGGPACAPQVVRAWDELCRTHGRLPIARLAADVGWSTRQLENRFREQIGLRPKAAARVLRLQHALRLLTAHRPPAQVAAACGYYDQAHLGGEIKAMTGRTPLEFVAQRDPATTPSPPGPPSLDRLAGAVTSVILPS</sequence>
<dbReference type="GO" id="GO:0043565">
    <property type="term" value="F:sequence-specific DNA binding"/>
    <property type="evidence" value="ECO:0007669"/>
    <property type="project" value="InterPro"/>
</dbReference>
<dbReference type="AlphaFoldDB" id="G8WRR1"/>
<name>G8WRR1_STREN</name>
<reference evidence="6" key="1">
    <citation type="submission" date="2011-12" db="EMBL/GenBank/DDBJ databases">
        <title>Complete genome sequence of Streptomyces cattleya strain DSM 46488.</title>
        <authorList>
            <person name="Ou H.-Y."/>
            <person name="Li P."/>
            <person name="Zhao C."/>
            <person name="O'Hagan D."/>
            <person name="Deng Z."/>
        </authorList>
    </citation>
    <scope>NUCLEOTIDE SEQUENCE [LARGE SCALE GENOMIC DNA]</scope>
    <source>
        <strain evidence="6">ATCC 35852 / DSM 46488 / JCM 4925 / NBRC 14057 / NRRL 8057</strain>
    </source>
</reference>
<feature type="domain" description="HTH araC/xylS-type" evidence="4">
    <location>
        <begin position="170"/>
        <end position="268"/>
    </location>
</feature>
<keyword evidence="2" id="KW-0238">DNA-binding</keyword>
<dbReference type="RefSeq" id="WP_014627712.1">
    <property type="nucleotide sequence ID" value="NC_016111.1"/>
</dbReference>
<gene>
    <name evidence="5" type="ordered locus">SCATT_18240</name>
</gene>
<keyword evidence="6" id="KW-1185">Reference proteome</keyword>
<evidence type="ECO:0000256" key="2">
    <source>
        <dbReference type="ARBA" id="ARBA00023125"/>
    </source>
</evidence>
<dbReference type="InterPro" id="IPR050204">
    <property type="entry name" value="AraC_XylS_family_regulators"/>
</dbReference>
<dbReference type="InterPro" id="IPR018060">
    <property type="entry name" value="HTH_AraC"/>
</dbReference>
<dbReference type="EMBL" id="CP003219">
    <property type="protein sequence ID" value="AEW94195.1"/>
    <property type="molecule type" value="Genomic_DNA"/>
</dbReference>
<dbReference type="InterPro" id="IPR009057">
    <property type="entry name" value="Homeodomain-like_sf"/>
</dbReference>
<evidence type="ECO:0000256" key="1">
    <source>
        <dbReference type="ARBA" id="ARBA00023015"/>
    </source>
</evidence>
<evidence type="ECO:0000313" key="6">
    <source>
        <dbReference type="Proteomes" id="UP000007842"/>
    </source>
</evidence>
<organism evidence="5 6">
    <name type="scientific">Streptantibioticus cattleyicolor (strain ATCC 35852 / DSM 46488 / JCM 4925 / NBRC 14057 / NRRL 8057)</name>
    <name type="common">Streptomyces cattleya</name>
    <dbReference type="NCBI Taxonomy" id="1003195"/>
    <lineage>
        <taxon>Bacteria</taxon>
        <taxon>Bacillati</taxon>
        <taxon>Actinomycetota</taxon>
        <taxon>Actinomycetes</taxon>
        <taxon>Kitasatosporales</taxon>
        <taxon>Streptomycetaceae</taxon>
        <taxon>Streptantibioticus</taxon>
    </lineage>
</organism>
<evidence type="ECO:0000259" key="4">
    <source>
        <dbReference type="PROSITE" id="PS01124"/>
    </source>
</evidence>
<dbReference type="SUPFAM" id="SSF46689">
    <property type="entry name" value="Homeodomain-like"/>
    <property type="match status" value="1"/>
</dbReference>
<evidence type="ECO:0000313" key="5">
    <source>
        <dbReference type="EMBL" id="AEW94195.1"/>
    </source>
</evidence>
<protein>
    <submittedName>
        <fullName evidence="5">Transcriptional regulator</fullName>
    </submittedName>
</protein>
<keyword evidence="3" id="KW-0804">Transcription</keyword>
<accession>G8WRR1</accession>
<dbReference type="PANTHER" id="PTHR46796:SF15">
    <property type="entry name" value="BLL1074 PROTEIN"/>
    <property type="match status" value="1"/>
</dbReference>
<dbReference type="KEGG" id="scy:SCATT_18240"/>